<dbReference type="InterPro" id="IPR012337">
    <property type="entry name" value="RNaseH-like_sf"/>
</dbReference>
<dbReference type="SUPFAM" id="SSF53098">
    <property type="entry name" value="Ribonuclease H-like"/>
    <property type="match status" value="1"/>
</dbReference>
<dbReference type="EMBL" id="BJUY01000002">
    <property type="protein sequence ID" value="GEK90616.1"/>
    <property type="molecule type" value="Genomic_DNA"/>
</dbReference>
<dbReference type="RefSeq" id="WP_146922971.1">
    <property type="nucleotide sequence ID" value="NZ_BJUY01000002.1"/>
</dbReference>
<dbReference type="InterPro" id="IPR006555">
    <property type="entry name" value="ATP-dep_Helicase_C"/>
</dbReference>
<dbReference type="GO" id="GO:0003677">
    <property type="term" value="F:DNA binding"/>
    <property type="evidence" value="ECO:0007669"/>
    <property type="project" value="InterPro"/>
</dbReference>
<dbReference type="InterPro" id="IPR036397">
    <property type="entry name" value="RNaseH_sf"/>
</dbReference>
<dbReference type="AlphaFoldDB" id="A0A511ARA0"/>
<dbReference type="PROSITE" id="PS51194">
    <property type="entry name" value="HELICASE_CTER"/>
    <property type="match status" value="1"/>
</dbReference>
<dbReference type="NCBIfam" id="TIGR00573">
    <property type="entry name" value="dnaq"/>
    <property type="match status" value="1"/>
</dbReference>
<evidence type="ECO:0000256" key="6">
    <source>
        <dbReference type="ARBA" id="ARBA00022801"/>
    </source>
</evidence>
<dbReference type="GO" id="GO:0006260">
    <property type="term" value="P:DNA replication"/>
    <property type="evidence" value="ECO:0007669"/>
    <property type="project" value="UniProtKB-KW"/>
</dbReference>
<dbReference type="SMART" id="SM00491">
    <property type="entry name" value="HELICc2"/>
    <property type="match status" value="1"/>
</dbReference>
<evidence type="ECO:0000313" key="14">
    <source>
        <dbReference type="EMBL" id="GEK90616.1"/>
    </source>
</evidence>
<evidence type="ECO:0000256" key="10">
    <source>
        <dbReference type="HAMAP-Rule" id="MF_02206"/>
    </source>
</evidence>
<comment type="similarity">
    <text evidence="10 11">Belongs to the helicase family. DinG subfamily. Type 2 sub-subfamily.</text>
</comment>
<dbReference type="Gene3D" id="3.40.50.300">
    <property type="entry name" value="P-loop containing nucleotide triphosphate hydrolases"/>
    <property type="match status" value="2"/>
</dbReference>
<evidence type="ECO:0000256" key="3">
    <source>
        <dbReference type="ARBA" id="ARBA00022705"/>
    </source>
</evidence>
<dbReference type="Pfam" id="PF13307">
    <property type="entry name" value="Helicase_C_2"/>
    <property type="match status" value="1"/>
</dbReference>
<dbReference type="GO" id="GO:0016818">
    <property type="term" value="F:hydrolase activity, acting on acid anhydrides, in phosphorus-containing anhydrides"/>
    <property type="evidence" value="ECO:0007669"/>
    <property type="project" value="InterPro"/>
</dbReference>
<comment type="function">
    <text evidence="10 11">3'-5' exonuclease.</text>
</comment>
<evidence type="ECO:0000259" key="13">
    <source>
        <dbReference type="PROSITE" id="PS51194"/>
    </source>
</evidence>
<dbReference type="SMART" id="SM00479">
    <property type="entry name" value="EXOIII"/>
    <property type="match status" value="1"/>
</dbReference>
<dbReference type="InterPro" id="IPR006310">
    <property type="entry name" value="DinG"/>
</dbReference>
<dbReference type="GO" id="GO:0003887">
    <property type="term" value="F:DNA-directed DNA polymerase activity"/>
    <property type="evidence" value="ECO:0007669"/>
    <property type="project" value="UniProtKB-KW"/>
</dbReference>
<dbReference type="OrthoDB" id="9803913at2"/>
<dbReference type="InterPro" id="IPR014013">
    <property type="entry name" value="Helic_SF1/SF2_ATP-bd_DinG/Rad3"/>
</dbReference>
<evidence type="ECO:0000256" key="11">
    <source>
        <dbReference type="RuleBase" id="RU364106"/>
    </source>
</evidence>
<evidence type="ECO:0000313" key="15">
    <source>
        <dbReference type="Proteomes" id="UP000321662"/>
    </source>
</evidence>
<keyword evidence="4 10" id="KW-0540">Nuclease</keyword>
<gene>
    <name evidence="10 11" type="primary">dinG</name>
    <name evidence="14" type="ORF">AKA01nite_02380</name>
</gene>
<dbReference type="FunFam" id="3.30.420.10:FF:000045">
    <property type="entry name" value="3'-5' exonuclease DinG"/>
    <property type="match status" value="1"/>
</dbReference>
<dbReference type="InterPro" id="IPR006054">
    <property type="entry name" value="DnaQ"/>
</dbReference>
<evidence type="ECO:0000256" key="4">
    <source>
        <dbReference type="ARBA" id="ARBA00022722"/>
    </source>
</evidence>
<feature type="domain" description="Helicase C-terminal" evidence="13">
    <location>
        <begin position="740"/>
        <end position="919"/>
    </location>
</feature>
<evidence type="ECO:0000256" key="1">
    <source>
        <dbReference type="ARBA" id="ARBA00022679"/>
    </source>
</evidence>
<feature type="domain" description="Helicase ATP-binding" evidence="12">
    <location>
        <begin position="249"/>
        <end position="513"/>
    </location>
</feature>
<evidence type="ECO:0000256" key="8">
    <source>
        <dbReference type="ARBA" id="ARBA00022840"/>
    </source>
</evidence>
<evidence type="ECO:0000259" key="12">
    <source>
        <dbReference type="PROSITE" id="PS51193"/>
    </source>
</evidence>
<keyword evidence="6 10" id="KW-0378">Hydrolase</keyword>
<dbReference type="Pfam" id="PF00929">
    <property type="entry name" value="RNase_T"/>
    <property type="match status" value="1"/>
</dbReference>
<keyword evidence="1" id="KW-0808">Transferase</keyword>
<evidence type="ECO:0000256" key="2">
    <source>
        <dbReference type="ARBA" id="ARBA00022695"/>
    </source>
</evidence>
<reference evidence="14 15" key="1">
    <citation type="submission" date="2019-07" db="EMBL/GenBank/DDBJ databases">
        <title>Whole genome shotgun sequence of Alkalibacterium kapii NBRC 103247.</title>
        <authorList>
            <person name="Hosoyama A."/>
            <person name="Uohara A."/>
            <person name="Ohji S."/>
            <person name="Ichikawa N."/>
        </authorList>
    </citation>
    <scope>NUCLEOTIDE SEQUENCE [LARGE SCALE GENOMIC DNA]</scope>
    <source>
        <strain evidence="14 15">NBRC 103247</strain>
    </source>
</reference>
<dbReference type="GO" id="GO:0005524">
    <property type="term" value="F:ATP binding"/>
    <property type="evidence" value="ECO:0007669"/>
    <property type="project" value="UniProtKB-UniRule"/>
</dbReference>
<dbReference type="GO" id="GO:0008408">
    <property type="term" value="F:3'-5' exonuclease activity"/>
    <property type="evidence" value="ECO:0007669"/>
    <property type="project" value="UniProtKB-UniRule"/>
</dbReference>
<dbReference type="PROSITE" id="PS51193">
    <property type="entry name" value="HELICASE_ATP_BIND_2"/>
    <property type="match status" value="1"/>
</dbReference>
<dbReference type="InterPro" id="IPR013520">
    <property type="entry name" value="Ribonucl_H"/>
</dbReference>
<keyword evidence="5 10" id="KW-0547">Nucleotide-binding</keyword>
<comment type="caution">
    <text evidence="14">The sequence shown here is derived from an EMBL/GenBank/DDBJ whole genome shotgun (WGS) entry which is preliminary data.</text>
</comment>
<organism evidence="14 15">
    <name type="scientific">Alkalibacterium kapii</name>
    <dbReference type="NCBI Taxonomy" id="426704"/>
    <lineage>
        <taxon>Bacteria</taxon>
        <taxon>Bacillati</taxon>
        <taxon>Bacillota</taxon>
        <taxon>Bacilli</taxon>
        <taxon>Lactobacillales</taxon>
        <taxon>Carnobacteriaceae</taxon>
        <taxon>Alkalibacterium</taxon>
    </lineage>
</organism>
<keyword evidence="3" id="KW-0235">DNA replication</keyword>
<dbReference type="EC" id="3.1.-.-" evidence="10 11"/>
<keyword evidence="2" id="KW-0548">Nucleotidyltransferase</keyword>
<dbReference type="GO" id="GO:0003678">
    <property type="term" value="F:DNA helicase activity"/>
    <property type="evidence" value="ECO:0007669"/>
    <property type="project" value="TreeGrafter"/>
</dbReference>
<dbReference type="PANTHER" id="PTHR11472:SF34">
    <property type="entry name" value="REGULATOR OF TELOMERE ELONGATION HELICASE 1"/>
    <property type="match status" value="1"/>
</dbReference>
<name>A0A511ARA0_9LACT</name>
<keyword evidence="15" id="KW-1185">Reference proteome</keyword>
<keyword evidence="7 10" id="KW-0269">Exonuclease</keyword>
<evidence type="ECO:0000256" key="9">
    <source>
        <dbReference type="ARBA" id="ARBA00022932"/>
    </source>
</evidence>
<accession>A0A511ARA0</accession>
<keyword evidence="9" id="KW-0239">DNA-directed DNA polymerase</keyword>
<dbReference type="InterPro" id="IPR001650">
    <property type="entry name" value="Helicase_C-like"/>
</dbReference>
<feature type="binding site" evidence="10">
    <location>
        <begin position="287"/>
        <end position="294"/>
    </location>
    <ligand>
        <name>ATP</name>
        <dbReference type="ChEBI" id="CHEBI:30616"/>
    </ligand>
</feature>
<keyword evidence="8 10" id="KW-0067">ATP-binding</keyword>
<evidence type="ECO:0000256" key="7">
    <source>
        <dbReference type="ARBA" id="ARBA00022839"/>
    </source>
</evidence>
<proteinExistence type="inferred from homology"/>
<dbReference type="InterPro" id="IPR045028">
    <property type="entry name" value="DinG/Rad3-like"/>
</dbReference>
<dbReference type="PANTHER" id="PTHR11472">
    <property type="entry name" value="DNA REPAIR DEAD HELICASE RAD3/XP-D SUBFAMILY MEMBER"/>
    <property type="match status" value="1"/>
</dbReference>
<dbReference type="CDD" id="cd06127">
    <property type="entry name" value="DEDDh"/>
    <property type="match status" value="1"/>
</dbReference>
<dbReference type="SUPFAM" id="SSF52540">
    <property type="entry name" value="P-loop containing nucleoside triphosphate hydrolases"/>
    <property type="match status" value="1"/>
</dbReference>
<dbReference type="NCBIfam" id="TIGR01407">
    <property type="entry name" value="dinG_rel"/>
    <property type="match status" value="1"/>
</dbReference>
<protein>
    <recommendedName>
        <fullName evidence="10 11">3'-5' exonuclease DinG</fullName>
        <ecNumber evidence="10 11">3.1.-.-</ecNumber>
    </recommendedName>
</protein>
<dbReference type="InterPro" id="IPR027417">
    <property type="entry name" value="P-loop_NTPase"/>
</dbReference>
<feature type="short sequence motif" description="DEAH box" evidence="10">
    <location>
        <begin position="464"/>
        <end position="467"/>
    </location>
</feature>
<dbReference type="Proteomes" id="UP000321662">
    <property type="component" value="Unassembled WGS sequence"/>
</dbReference>
<dbReference type="HAMAP" id="MF_02206">
    <property type="entry name" value="DinG_exonucl"/>
    <property type="match status" value="1"/>
</dbReference>
<evidence type="ECO:0000256" key="5">
    <source>
        <dbReference type="ARBA" id="ARBA00022741"/>
    </source>
</evidence>
<dbReference type="Gene3D" id="3.30.420.10">
    <property type="entry name" value="Ribonuclease H-like superfamily/Ribonuclease H"/>
    <property type="match status" value="1"/>
</dbReference>
<sequence length="931" mass="107726">MKKNQIYAIVDIEATGASIGRDERMIQFACVLLKNGEIIEIFDSYVNPSRKVSRLIRNLTGITSKDLATAPYFEDIAQPIHRLLEDTIFVAHNVAFDFDFLNESFKRAGMPALDIPAIDTVQLSQILFPKEESYRLKNLTASLGYTLDYAHNALFDAKATAYLLKKLDEKLKGLPLVTLEKLAELSGATIAETSLFFKQALYEMKKQPVDLDDSLMIVEGLALKKLKSDSEQLDHRKSHTYPYKESDKRAQLESMGLNYRESQNQMMNTVFNYLKKEHPEPVQFIEAPAGSGKTFGYLYPSLYLSSPEEKVVLSTYTKLLQRQLVEDNLPQLLDRLPFDKTIALMKSPSHYLSLSAFYTKLKNIDINDTEAFFCMKLLVWLTETDEGDLEEIGLGKTLHHTFWTEVKSTLDAKNQLDSFKEMDYLARREKRLKNASILVGNHAYLFSEWQHHPGRFNKAKVLLDEAHHVPDVIEQNATMKLSVKTLTNELKQLGSKEKEDTLLYECLKLLPSQNIKEYQLDTLHSTVSIVSEEWEMWCRKWTDWLMHNDAYEDHVAEWKEKTVYYDQLPLDIKRDTKFFCRNLEELVYVGRQLTQFLDTADQDLPKNEQRLLSKINVMLDHFSTVIDRLNYLFSSKNPSNPTIIRFYSKNPLATLNFYRFDQKIKDQLLKELNKTEHLILTSSTLTVNGSVSYLKKQLGIEKERLNRYPSSYNYKEQARFYVTKDVDTSAQKNSSVSASFITDLIERILSKTDENCLVLFRSHDMIQRVYKRLNQRGQLKDRTILAQNISGSTTKIKKQFKKAKQSVLLGSDSFWEGVDFPLDELKIVIITKLPFDSPEMPVVKRRHQTLRESGENPFVTDLLPRAVIKFKQGIGRLIRSEQDKGAWIVLDRRFVEASYASLFIDSLPECLDINERSLDEISEELTKFFDQ</sequence>